<evidence type="ECO:0000256" key="4">
    <source>
        <dbReference type="ARBA" id="ARBA00023027"/>
    </source>
</evidence>
<feature type="domain" description="PARP catalytic" evidence="8">
    <location>
        <begin position="801"/>
        <end position="1056"/>
    </location>
</feature>
<feature type="compositionally biased region" description="Basic and acidic residues" evidence="7">
    <location>
        <begin position="67"/>
        <end position="78"/>
    </location>
</feature>
<name>A0AA88Y883_PINIB</name>
<dbReference type="EMBL" id="VSWD01000006">
    <property type="protein sequence ID" value="KAK3100436.1"/>
    <property type="molecule type" value="Genomic_DNA"/>
</dbReference>
<comment type="caution">
    <text evidence="9">The sequence shown here is derived from an EMBL/GenBank/DDBJ whole genome shotgun (WGS) entry which is preliminary data.</text>
</comment>
<feature type="compositionally biased region" description="Polar residues" evidence="7">
    <location>
        <begin position="57"/>
        <end position="66"/>
    </location>
</feature>
<dbReference type="Pfam" id="PF00644">
    <property type="entry name" value="PARP"/>
    <property type="match status" value="1"/>
</dbReference>
<proteinExistence type="predicted"/>
<feature type="region of interest" description="Disordered" evidence="7">
    <location>
        <begin position="616"/>
        <end position="652"/>
    </location>
</feature>
<evidence type="ECO:0000256" key="2">
    <source>
        <dbReference type="ARBA" id="ARBA00022676"/>
    </source>
</evidence>
<keyword evidence="2 6" id="KW-0328">Glycosyltransferase</keyword>
<dbReference type="GO" id="GO:0003714">
    <property type="term" value="F:transcription corepressor activity"/>
    <property type="evidence" value="ECO:0007669"/>
    <property type="project" value="TreeGrafter"/>
</dbReference>
<evidence type="ECO:0000313" key="10">
    <source>
        <dbReference type="Proteomes" id="UP001186944"/>
    </source>
</evidence>
<protein>
    <recommendedName>
        <fullName evidence="6">Poly [ADP-ribose] polymerase</fullName>
        <shortName evidence="6">PARP</shortName>
        <ecNumber evidence="6">2.4.2.-</ecNumber>
    </recommendedName>
</protein>
<evidence type="ECO:0000256" key="6">
    <source>
        <dbReference type="RuleBase" id="RU362114"/>
    </source>
</evidence>
<evidence type="ECO:0000313" key="9">
    <source>
        <dbReference type="EMBL" id="KAK3100436.1"/>
    </source>
</evidence>
<feature type="region of interest" description="Disordered" evidence="7">
    <location>
        <begin position="442"/>
        <end position="463"/>
    </location>
</feature>
<dbReference type="GO" id="GO:0005737">
    <property type="term" value="C:cytoplasm"/>
    <property type="evidence" value="ECO:0007669"/>
    <property type="project" value="TreeGrafter"/>
</dbReference>
<accession>A0AA88Y883</accession>
<sequence>MNASSGNLLLIGADSDSDVDDKEDEASDIIHKPIIQHVQSKPSQPPNKQKNVDTKKYSSPYTSQGTRVKDQSDVESPPRKNQRNVNEKVTSEYAKSDVAGQRKRAQSKHELPYTDTINVNKVDLCLLERFKFGEDMDNCDLEYDIEAGSVTIHSTDEDTCMAIKLSILEKLNTIVRQRCKISQNVTTVLKKDNGQSYLQKKLTQMKDAYVYLSTNEDGDYLCTAAFSESVAEDAIESVKSEIRTENIPFTDGHIHFIVSGGWEALKTEVVNESLVDVDISMTSKQVIIEGIGMDVKNSAARIKAVLQKKSDNKPLALPGGLGRCFLSCTEIQVELEQLKTQIRQSDGHLEVHSQDGVVTLTMSGVDTNKEKEVRRLTQRIVQGKIDIKKIITSRSEKDEDKVLLCRCLQSTKGTELMRRFERDNNIGVDIITTDTILEEARSATRSLDDESSASSSDPESDHEELEYAIQVGRVVITVKRGNIVDEKAQVLVNFMEESSLWRYGALAKQFLKQGGDEMRENLDTAMGELYATVNKLQATSVSMSAVGTGKIMRYPGRVVADSLVRAAVKVAQDRNKLQAITFVIFEEKDVAKFIEKLKFCHSELRETRRPLSFIFGPRSKEITGPSQRAKRKDASAKQQKRSSSETEVSDHATGSVKMVEVVLYAPSKKQLDKKTELLTKEMRDVCLMQETIKLKTNKIPRETRKLILSQGRDKCVQIKIVAGDSKISIKGEKEDLLIAANEIRKILLNQQQDELSADGRSRGGTWKPRHHKGSEKYWDELSKNHTTAPYWRKFKAGAYISTLMSKFKGTERCVVYQVDSRSHSVIEDLLTKTWNSTLVGQGRDAVGLSHQNISVTNVERIENLDLREKYLMERNTLIRKLQDSGSKRFDALEQISGSKGEILTTKMMDKLLKNDMHPEINEHYLLHGTKAEYVENIAHKGVDHKKGNDHVMFGSGIYCAESSTKADQYADDKAKRSTKGLKMLLVRLLMGEIYLTDQPNAFKHPPCTSCLSEKCIDATHVNFDSVVADGKWLFREFIVYDAVKCLPEYIITYDRV</sequence>
<dbReference type="InterPro" id="IPR043472">
    <property type="entry name" value="Macro_dom-like"/>
</dbReference>
<keyword evidence="4 6" id="KW-0520">NAD</keyword>
<dbReference type="GO" id="GO:0005634">
    <property type="term" value="C:nucleus"/>
    <property type="evidence" value="ECO:0007669"/>
    <property type="project" value="UniProtKB-SubCell"/>
</dbReference>
<feature type="compositionally biased region" description="Acidic residues" evidence="7">
    <location>
        <begin position="15"/>
        <end position="27"/>
    </location>
</feature>
<dbReference type="Proteomes" id="UP001186944">
    <property type="component" value="Unassembled WGS sequence"/>
</dbReference>
<reference evidence="9" key="1">
    <citation type="submission" date="2019-08" db="EMBL/GenBank/DDBJ databases">
        <title>The improved chromosome-level genome for the pearl oyster Pinctada fucata martensii using PacBio sequencing and Hi-C.</title>
        <authorList>
            <person name="Zheng Z."/>
        </authorList>
    </citation>
    <scope>NUCLEOTIDE SEQUENCE</scope>
    <source>
        <strain evidence="9">ZZ-2019</strain>
        <tissue evidence="9">Adductor muscle</tissue>
    </source>
</reference>
<dbReference type="PANTHER" id="PTHR14453:SF67">
    <property type="entry name" value="POLY [ADP-RIBOSE] POLYMERASE"/>
    <property type="match status" value="1"/>
</dbReference>
<dbReference type="AlphaFoldDB" id="A0AA88Y883"/>
<dbReference type="PANTHER" id="PTHR14453">
    <property type="entry name" value="PARP/ZINC FINGER CCCH TYPE DOMAIN CONTAINING PROTEIN"/>
    <property type="match status" value="1"/>
</dbReference>
<organism evidence="9 10">
    <name type="scientific">Pinctada imbricata</name>
    <name type="common">Atlantic pearl-oyster</name>
    <name type="synonym">Pinctada martensii</name>
    <dbReference type="NCBI Taxonomy" id="66713"/>
    <lineage>
        <taxon>Eukaryota</taxon>
        <taxon>Metazoa</taxon>
        <taxon>Spiralia</taxon>
        <taxon>Lophotrochozoa</taxon>
        <taxon>Mollusca</taxon>
        <taxon>Bivalvia</taxon>
        <taxon>Autobranchia</taxon>
        <taxon>Pteriomorphia</taxon>
        <taxon>Pterioida</taxon>
        <taxon>Pterioidea</taxon>
        <taxon>Pteriidae</taxon>
        <taxon>Pinctada</taxon>
    </lineage>
</organism>
<evidence type="ECO:0000256" key="1">
    <source>
        <dbReference type="ARBA" id="ARBA00004123"/>
    </source>
</evidence>
<evidence type="ECO:0000259" key="8">
    <source>
        <dbReference type="PROSITE" id="PS51059"/>
    </source>
</evidence>
<dbReference type="GO" id="GO:0003950">
    <property type="term" value="F:NAD+ poly-ADP-ribosyltransferase activity"/>
    <property type="evidence" value="ECO:0007669"/>
    <property type="project" value="UniProtKB-UniRule"/>
</dbReference>
<feature type="compositionally biased region" description="Polar residues" evidence="7">
    <location>
        <begin position="37"/>
        <end position="49"/>
    </location>
</feature>
<evidence type="ECO:0000256" key="7">
    <source>
        <dbReference type="SAM" id="MobiDB-lite"/>
    </source>
</evidence>
<evidence type="ECO:0000256" key="3">
    <source>
        <dbReference type="ARBA" id="ARBA00022679"/>
    </source>
</evidence>
<gene>
    <name evidence="9" type="ORF">FSP39_019958</name>
</gene>
<keyword evidence="10" id="KW-1185">Reference proteome</keyword>
<dbReference type="InterPro" id="IPR052056">
    <property type="entry name" value="Mono-ARTD/PARP"/>
</dbReference>
<dbReference type="Gene3D" id="3.90.228.10">
    <property type="match status" value="1"/>
</dbReference>
<dbReference type="PROSITE" id="PS51059">
    <property type="entry name" value="PARP_CATALYTIC"/>
    <property type="match status" value="1"/>
</dbReference>
<dbReference type="Gene3D" id="3.40.220.10">
    <property type="entry name" value="Leucine Aminopeptidase, subunit E, domain 1"/>
    <property type="match status" value="1"/>
</dbReference>
<keyword evidence="3 6" id="KW-0808">Transferase</keyword>
<evidence type="ECO:0000256" key="5">
    <source>
        <dbReference type="ARBA" id="ARBA00023242"/>
    </source>
</evidence>
<dbReference type="SUPFAM" id="SSF52949">
    <property type="entry name" value="Macro domain-like"/>
    <property type="match status" value="1"/>
</dbReference>
<keyword evidence="5" id="KW-0539">Nucleus</keyword>
<feature type="region of interest" description="Disordered" evidence="7">
    <location>
        <begin position="1"/>
        <end position="107"/>
    </location>
</feature>
<dbReference type="SUPFAM" id="SSF56399">
    <property type="entry name" value="ADP-ribosylation"/>
    <property type="match status" value="1"/>
</dbReference>
<dbReference type="GO" id="GO:0010629">
    <property type="term" value="P:negative regulation of gene expression"/>
    <property type="evidence" value="ECO:0007669"/>
    <property type="project" value="TreeGrafter"/>
</dbReference>
<dbReference type="InterPro" id="IPR012317">
    <property type="entry name" value="Poly(ADP-ribose)pol_cat_dom"/>
</dbReference>
<comment type="subcellular location">
    <subcellularLocation>
        <location evidence="1">Nucleus</location>
    </subcellularLocation>
</comment>
<dbReference type="EC" id="2.4.2.-" evidence="6"/>